<comment type="caution">
    <text evidence="4">The sequence shown here is derived from an EMBL/GenBank/DDBJ whole genome shotgun (WGS) entry which is preliminary data.</text>
</comment>
<dbReference type="InterPro" id="IPR001173">
    <property type="entry name" value="Glyco_trans_2-like"/>
</dbReference>
<protein>
    <submittedName>
        <fullName evidence="4">Glycosyl transferase</fullName>
    </submittedName>
</protein>
<dbReference type="EMBL" id="NSDM01000003">
    <property type="protein sequence ID" value="MDQ2583925.1"/>
    <property type="molecule type" value="Genomic_DNA"/>
</dbReference>
<dbReference type="InterPro" id="IPR029044">
    <property type="entry name" value="Nucleotide-diphossugar_trans"/>
</dbReference>
<evidence type="ECO:0000259" key="2">
    <source>
        <dbReference type="Pfam" id="PF00535"/>
    </source>
</evidence>
<evidence type="ECO:0000313" key="4">
    <source>
        <dbReference type="EMBL" id="MDQ2583925.1"/>
    </source>
</evidence>
<dbReference type="GO" id="GO:0016740">
    <property type="term" value="F:transferase activity"/>
    <property type="evidence" value="ECO:0007669"/>
    <property type="project" value="UniProtKB-KW"/>
</dbReference>
<feature type="domain" description="Glycosyltransferase 2-like" evidence="2">
    <location>
        <begin position="8"/>
        <end position="116"/>
    </location>
</feature>
<feature type="domain" description="Galactosyltransferase C-terminal" evidence="3">
    <location>
        <begin position="179"/>
        <end position="233"/>
    </location>
</feature>
<organism evidence="4 5">
    <name type="scientific">Saccharothrix yanglingensis</name>
    <dbReference type="NCBI Taxonomy" id="659496"/>
    <lineage>
        <taxon>Bacteria</taxon>
        <taxon>Bacillati</taxon>
        <taxon>Actinomycetota</taxon>
        <taxon>Actinomycetes</taxon>
        <taxon>Pseudonocardiales</taxon>
        <taxon>Pseudonocardiaceae</taxon>
        <taxon>Saccharothrix</taxon>
    </lineage>
</organism>
<keyword evidence="5" id="KW-1185">Reference proteome</keyword>
<dbReference type="Pfam" id="PF02709">
    <property type="entry name" value="Glyco_transf_7C"/>
    <property type="match status" value="1"/>
</dbReference>
<accession>A0ABU0WVP2</accession>
<dbReference type="SUPFAM" id="SSF53448">
    <property type="entry name" value="Nucleotide-diphospho-sugar transferases"/>
    <property type="match status" value="1"/>
</dbReference>
<gene>
    <name evidence="4" type="ORF">CKY47_08020</name>
</gene>
<sequence length="306" mass="34520">MGSSLRCTVIIPTYNRRRLLELTLGALARQDLPRDRFEVLVVDDGSDDGTEAAVRGFEDRLDLRYFHQPDEGYRVARARNVGIRHARGEVCVFVDSGVLLHSASLSAHVAAHEAAAEPLALNGYVYCFNLDNEDARLIREVVDVDDVDSTTAHLARTGSWPDVREPFYARHSDDFGHLPAPWLMYWTCHASARTEQVRSVGMYDEAFRQWGGEDLDLAYRLHRDGARFGVLREAASIHYPHEKDHGENSRSALENYRYIVDKYRTPIIRLLVEEPPIRFSAFNDVVAERGLPRCGEHLARAGSSGG</sequence>
<dbReference type="PANTHER" id="PTHR43685:SF3">
    <property type="entry name" value="SLR2126 PROTEIN"/>
    <property type="match status" value="1"/>
</dbReference>
<proteinExistence type="predicted"/>
<evidence type="ECO:0000256" key="1">
    <source>
        <dbReference type="ARBA" id="ARBA00022679"/>
    </source>
</evidence>
<dbReference type="PANTHER" id="PTHR43685">
    <property type="entry name" value="GLYCOSYLTRANSFERASE"/>
    <property type="match status" value="1"/>
</dbReference>
<keyword evidence="1 4" id="KW-0808">Transferase</keyword>
<evidence type="ECO:0000313" key="5">
    <source>
        <dbReference type="Proteomes" id="UP001225605"/>
    </source>
</evidence>
<dbReference type="InterPro" id="IPR050834">
    <property type="entry name" value="Glycosyltransf_2"/>
</dbReference>
<dbReference type="Pfam" id="PF00535">
    <property type="entry name" value="Glycos_transf_2"/>
    <property type="match status" value="1"/>
</dbReference>
<dbReference type="RefSeq" id="WP_306745051.1">
    <property type="nucleotide sequence ID" value="NZ_NSDM01000003.1"/>
</dbReference>
<evidence type="ECO:0000259" key="3">
    <source>
        <dbReference type="Pfam" id="PF02709"/>
    </source>
</evidence>
<dbReference type="InterPro" id="IPR027791">
    <property type="entry name" value="Galactosyl_T_C"/>
</dbReference>
<reference evidence="4 5" key="1">
    <citation type="submission" date="2017-06" db="EMBL/GenBank/DDBJ databases">
        <title>Cultured bacterium strain Saccharothrix yanglingensis Hhs.015.</title>
        <authorList>
            <person name="Xia Y."/>
        </authorList>
    </citation>
    <scope>NUCLEOTIDE SEQUENCE [LARGE SCALE GENOMIC DNA]</scope>
    <source>
        <strain evidence="4 5">Hhs.015</strain>
    </source>
</reference>
<name>A0ABU0WVP2_9PSEU</name>
<dbReference type="Gene3D" id="3.90.550.10">
    <property type="entry name" value="Spore Coat Polysaccharide Biosynthesis Protein SpsA, Chain A"/>
    <property type="match status" value="1"/>
</dbReference>
<dbReference type="Proteomes" id="UP001225605">
    <property type="component" value="Unassembled WGS sequence"/>
</dbReference>